<evidence type="ECO:0000256" key="5">
    <source>
        <dbReference type="ARBA" id="ARBA00023242"/>
    </source>
</evidence>
<dbReference type="SMART" id="SM00320">
    <property type="entry name" value="WD40"/>
    <property type="match status" value="2"/>
</dbReference>
<dbReference type="InterPro" id="IPR019775">
    <property type="entry name" value="WD40_repeat_CS"/>
</dbReference>
<evidence type="ECO:0000256" key="6">
    <source>
        <dbReference type="HAMAP-Rule" id="MF_03056"/>
    </source>
</evidence>
<dbReference type="InterPro" id="IPR015943">
    <property type="entry name" value="WD40/YVTN_repeat-like_dom_sf"/>
</dbReference>
<dbReference type="OrthoDB" id="339900at2759"/>
<comment type="similarity">
    <text evidence="6">Belongs to the WD repeat TRM82 family.</text>
</comment>
<organism evidence="9 10">
    <name type="scientific">Hydnomerulius pinastri MD-312</name>
    <dbReference type="NCBI Taxonomy" id="994086"/>
    <lineage>
        <taxon>Eukaryota</taxon>
        <taxon>Fungi</taxon>
        <taxon>Dikarya</taxon>
        <taxon>Basidiomycota</taxon>
        <taxon>Agaricomycotina</taxon>
        <taxon>Agaricomycetes</taxon>
        <taxon>Agaricomycetidae</taxon>
        <taxon>Boletales</taxon>
        <taxon>Boletales incertae sedis</taxon>
        <taxon>Leucogyrophana</taxon>
    </lineage>
</organism>
<feature type="region of interest" description="Disordered" evidence="8">
    <location>
        <begin position="447"/>
        <end position="532"/>
    </location>
</feature>
<feature type="compositionally biased region" description="Basic residues" evidence="8">
    <location>
        <begin position="269"/>
        <end position="279"/>
    </location>
</feature>
<evidence type="ECO:0000313" key="9">
    <source>
        <dbReference type="EMBL" id="KIJ59217.1"/>
    </source>
</evidence>
<dbReference type="InterPro" id="IPR028884">
    <property type="entry name" value="Trm82"/>
</dbReference>
<dbReference type="PANTHER" id="PTHR16288">
    <property type="entry name" value="WD40 REPEAT PROTEIN 4"/>
    <property type="match status" value="1"/>
</dbReference>
<dbReference type="InterPro" id="IPR036322">
    <property type="entry name" value="WD40_repeat_dom_sf"/>
</dbReference>
<sequence>MLRYPHTRLFSDPIRSVVLSGPHIQVLDTKTGAVLHTTATSDGQDRDAIIKSGPIHCSAISHEGNYLATTGDDKRLKIWDLESLGLLSVRELPKKPTSIQFSKCNDVIVADKFGDVFRYPLHPTEEPVTEKKTSDGLASHENPSGGELVLGHASLLTSSLLTPNEQFIITADRDEHIRVSWYPQGYTIESYCLGHEKYVSAIHLLSFAPASLISGGGDRELKVWDWMTGRLQQNISVFAAVEPFIKVKAQKRKLGSQEDGNEDAEAPKGKGRRRNKGKGKQNTAAGNEAEGLSLAQSTEGSNQPTDSTETVFVVRKISSFVSGDQNHVVFSAVGATAIFDFILGANEDQPEICHFDFGKPVLDFTMHEDGSIWSLLDVDYPEEDGVTAKSESKVVRVIRWTTDQFVEAGESPLLDSLNSVCLLPATADDLKTLDLYSDLTSLPKSVEVEAESQAREQSERLPEGLEEDGGSTTANDKGLTKRTLGRLKHKRALERLQQREMEGAESPGPESKRAKAEVEGEDNIENTKMDLT</sequence>
<dbReference type="Gene3D" id="2.130.10.10">
    <property type="entry name" value="YVTN repeat-like/Quinoprotein amine dehydrogenase"/>
    <property type="match status" value="2"/>
</dbReference>
<dbReference type="GO" id="GO:0043527">
    <property type="term" value="C:tRNA methyltransferase complex"/>
    <property type="evidence" value="ECO:0007669"/>
    <property type="project" value="TreeGrafter"/>
</dbReference>
<comment type="subcellular location">
    <subcellularLocation>
        <location evidence="1 6">Nucleus</location>
    </subcellularLocation>
</comment>
<feature type="compositionally biased region" description="Basic and acidic residues" evidence="8">
    <location>
        <begin position="493"/>
        <end position="502"/>
    </location>
</feature>
<dbReference type="Pfam" id="PF00400">
    <property type="entry name" value="WD40"/>
    <property type="match status" value="2"/>
</dbReference>
<dbReference type="HAMAP" id="MF_03056">
    <property type="entry name" value="TRM82"/>
    <property type="match status" value="1"/>
</dbReference>
<dbReference type="HOGENOM" id="CLU_023695_0_0_1"/>
<dbReference type="PROSITE" id="PS00678">
    <property type="entry name" value="WD_REPEATS_1"/>
    <property type="match status" value="1"/>
</dbReference>
<dbReference type="PROSITE" id="PS50082">
    <property type="entry name" value="WD_REPEATS_2"/>
    <property type="match status" value="2"/>
</dbReference>
<proteinExistence type="inferred from homology"/>
<dbReference type="EMBL" id="KN839893">
    <property type="protein sequence ID" value="KIJ59217.1"/>
    <property type="molecule type" value="Genomic_DNA"/>
</dbReference>
<accession>A0A0C9W8Y9</accession>
<feature type="repeat" description="WD" evidence="7">
    <location>
        <begin position="55"/>
        <end position="89"/>
    </location>
</feature>
<dbReference type="AlphaFoldDB" id="A0A0C9W8Y9"/>
<reference evidence="9 10" key="1">
    <citation type="submission" date="2014-04" db="EMBL/GenBank/DDBJ databases">
        <title>Evolutionary Origins and Diversification of the Mycorrhizal Mutualists.</title>
        <authorList>
            <consortium name="DOE Joint Genome Institute"/>
            <consortium name="Mycorrhizal Genomics Consortium"/>
            <person name="Kohler A."/>
            <person name="Kuo A."/>
            <person name="Nagy L.G."/>
            <person name="Floudas D."/>
            <person name="Copeland A."/>
            <person name="Barry K.W."/>
            <person name="Cichocki N."/>
            <person name="Veneault-Fourrey C."/>
            <person name="LaButti K."/>
            <person name="Lindquist E.A."/>
            <person name="Lipzen A."/>
            <person name="Lundell T."/>
            <person name="Morin E."/>
            <person name="Murat C."/>
            <person name="Riley R."/>
            <person name="Ohm R."/>
            <person name="Sun H."/>
            <person name="Tunlid A."/>
            <person name="Henrissat B."/>
            <person name="Grigoriev I.V."/>
            <person name="Hibbett D.S."/>
            <person name="Martin F."/>
        </authorList>
    </citation>
    <scope>NUCLEOTIDE SEQUENCE [LARGE SCALE GENOMIC DNA]</scope>
    <source>
        <strain evidence="9 10">MD-312</strain>
    </source>
</reference>
<keyword evidence="5 6" id="KW-0539">Nucleus</keyword>
<keyword evidence="2 6" id="KW-0853">WD repeat</keyword>
<feature type="compositionally biased region" description="Basic and acidic residues" evidence="8">
    <location>
        <begin position="452"/>
        <end position="463"/>
    </location>
</feature>
<comment type="pathway">
    <text evidence="6">tRNA modification; N(7)-methylguanine-tRNA biosynthesis.</text>
</comment>
<evidence type="ECO:0000256" key="8">
    <source>
        <dbReference type="SAM" id="MobiDB-lite"/>
    </source>
</evidence>
<dbReference type="PANTHER" id="PTHR16288:SF0">
    <property type="entry name" value="TRNA (GUANINE-N(7)-)-METHYLTRANSFERASE NON-CATALYTIC SUBUNIT WDR4"/>
    <property type="match status" value="1"/>
</dbReference>
<protein>
    <submittedName>
        <fullName evidence="9">Uncharacterized protein</fullName>
    </submittedName>
</protein>
<gene>
    <name evidence="9" type="ORF">HYDPIDRAFT_118747</name>
</gene>
<keyword evidence="3 6" id="KW-0819">tRNA processing</keyword>
<comment type="function">
    <text evidence="6">Required for the formation of N(7)-methylguanine at position 46 (m7G46) in tRNA. In the complex, it is required to stabilize and induce conformational changes of the catalytic subunit.</text>
</comment>
<evidence type="ECO:0000313" key="10">
    <source>
        <dbReference type="Proteomes" id="UP000053820"/>
    </source>
</evidence>
<evidence type="ECO:0000256" key="4">
    <source>
        <dbReference type="ARBA" id="ARBA00022737"/>
    </source>
</evidence>
<evidence type="ECO:0000256" key="2">
    <source>
        <dbReference type="ARBA" id="ARBA00022574"/>
    </source>
</evidence>
<feature type="region of interest" description="Disordered" evidence="8">
    <location>
        <begin position="252"/>
        <end position="289"/>
    </location>
</feature>
<dbReference type="SUPFAM" id="SSF50978">
    <property type="entry name" value="WD40 repeat-like"/>
    <property type="match status" value="1"/>
</dbReference>
<dbReference type="GO" id="GO:0005829">
    <property type="term" value="C:cytosol"/>
    <property type="evidence" value="ECO:0007669"/>
    <property type="project" value="TreeGrafter"/>
</dbReference>
<dbReference type="GO" id="GO:0106004">
    <property type="term" value="P:tRNA (guanine-N7)-methylation"/>
    <property type="evidence" value="ECO:0007669"/>
    <property type="project" value="UniProtKB-UniRule"/>
</dbReference>
<keyword evidence="4 6" id="KW-0677">Repeat</keyword>
<feature type="compositionally biased region" description="Basic residues" evidence="8">
    <location>
        <begin position="483"/>
        <end position="492"/>
    </location>
</feature>
<dbReference type="Proteomes" id="UP000053820">
    <property type="component" value="Unassembled WGS sequence"/>
</dbReference>
<dbReference type="InterPro" id="IPR001680">
    <property type="entry name" value="WD40_rpt"/>
</dbReference>
<name>A0A0C9W8Y9_9AGAM</name>
<evidence type="ECO:0000256" key="3">
    <source>
        <dbReference type="ARBA" id="ARBA00022694"/>
    </source>
</evidence>
<dbReference type="GO" id="GO:0005634">
    <property type="term" value="C:nucleus"/>
    <property type="evidence" value="ECO:0007669"/>
    <property type="project" value="UniProtKB-SubCell"/>
</dbReference>
<feature type="repeat" description="WD" evidence="7">
    <location>
        <begin position="192"/>
        <end position="234"/>
    </location>
</feature>
<keyword evidence="10" id="KW-1185">Reference proteome</keyword>
<dbReference type="UniPathway" id="UPA00989"/>
<evidence type="ECO:0000256" key="1">
    <source>
        <dbReference type="ARBA" id="ARBA00004123"/>
    </source>
</evidence>
<evidence type="ECO:0000256" key="7">
    <source>
        <dbReference type="PROSITE-ProRule" id="PRU00221"/>
    </source>
</evidence>